<dbReference type="GO" id="GO:0015074">
    <property type="term" value="P:DNA integration"/>
    <property type="evidence" value="ECO:0007669"/>
    <property type="project" value="UniProtKB-KW"/>
</dbReference>
<dbReference type="GO" id="GO:0006310">
    <property type="term" value="P:DNA recombination"/>
    <property type="evidence" value="ECO:0007669"/>
    <property type="project" value="UniProtKB-KW"/>
</dbReference>
<dbReference type="RefSeq" id="WP_175025634.1">
    <property type="nucleotide sequence ID" value="NZ_CABVQC010000065.1"/>
</dbReference>
<dbReference type="CDD" id="cd00397">
    <property type="entry name" value="DNA_BRE_C"/>
    <property type="match status" value="1"/>
</dbReference>
<dbReference type="AlphaFoldDB" id="A0A6P2RU53"/>
<dbReference type="Gene3D" id="1.10.150.130">
    <property type="match status" value="1"/>
</dbReference>
<evidence type="ECO:0000259" key="6">
    <source>
        <dbReference type="PROSITE" id="PS51898"/>
    </source>
</evidence>
<evidence type="ECO:0000256" key="5">
    <source>
        <dbReference type="PROSITE-ProRule" id="PRU01248"/>
    </source>
</evidence>
<proteinExistence type="inferred from homology"/>
<reference evidence="8 9" key="1">
    <citation type="submission" date="2019-09" db="EMBL/GenBank/DDBJ databases">
        <authorList>
            <person name="Depoorter E."/>
        </authorList>
    </citation>
    <scope>NUCLEOTIDE SEQUENCE [LARGE SCALE GENOMIC DNA]</scope>
    <source>
        <strain evidence="8">LMG 13014</strain>
    </source>
</reference>
<accession>A0A6P2RU53</accession>
<evidence type="ECO:0000256" key="4">
    <source>
        <dbReference type="ARBA" id="ARBA00023172"/>
    </source>
</evidence>
<dbReference type="InterPro" id="IPR044068">
    <property type="entry name" value="CB"/>
</dbReference>
<dbReference type="PROSITE" id="PS51900">
    <property type="entry name" value="CB"/>
    <property type="match status" value="1"/>
</dbReference>
<dbReference type="InterPro" id="IPR011010">
    <property type="entry name" value="DNA_brk_join_enz"/>
</dbReference>
<gene>
    <name evidence="8" type="primary">xerC</name>
    <name evidence="8" type="ORF">BLA13014_06619</name>
</gene>
<sequence>MQEEIFRLVSLRPNVYGTWRELCNAAGVTAFEHVLCRYSPLPTLRAVVDSFGIPVWAPTLFLARCAITSRGVTDDTARTYGESLLSWLRYVSAVGLTLDEASEELLQLFRAELCHSRGYGRNSTSTATANLRVAVVIQFHKWCQNNGYPSPLGAYLLSPNACGRRLSPRVVRRHPRLLGPDELRGLFSLVRHPYKLAFRWALVTGLRRFELAILRCSALPRPETLPFQEDGLAKVQISRKGGRELTVYVPTSLIEETQWYVITDRYEPDPGFEDYVFLGQNGRPLSRRSLSGEFRRCATLIGTDATLHHLRHTYAVNVLRFLDRISVGQIGEARNSLKTLQVLMGHAHSETTELYLRAMDVTNNAVVSALEYLYGASA</sequence>
<feature type="domain" description="Tyr recombinase" evidence="6">
    <location>
        <begin position="173"/>
        <end position="368"/>
    </location>
</feature>
<dbReference type="PROSITE" id="PS51898">
    <property type="entry name" value="TYR_RECOMBINASE"/>
    <property type="match status" value="1"/>
</dbReference>
<organism evidence="8 9">
    <name type="scientific">Burkholderia aenigmatica</name>
    <dbReference type="NCBI Taxonomy" id="2015348"/>
    <lineage>
        <taxon>Bacteria</taxon>
        <taxon>Pseudomonadati</taxon>
        <taxon>Pseudomonadota</taxon>
        <taxon>Betaproteobacteria</taxon>
        <taxon>Burkholderiales</taxon>
        <taxon>Burkholderiaceae</taxon>
        <taxon>Burkholderia</taxon>
        <taxon>Burkholderia cepacia complex</taxon>
    </lineage>
</organism>
<dbReference type="GO" id="GO:0003677">
    <property type="term" value="F:DNA binding"/>
    <property type="evidence" value="ECO:0007669"/>
    <property type="project" value="UniProtKB-UniRule"/>
</dbReference>
<dbReference type="SUPFAM" id="SSF56349">
    <property type="entry name" value="DNA breaking-rejoining enzymes"/>
    <property type="match status" value="1"/>
</dbReference>
<dbReference type="InterPro" id="IPR010998">
    <property type="entry name" value="Integrase_recombinase_N"/>
</dbReference>
<dbReference type="PANTHER" id="PTHR30349">
    <property type="entry name" value="PHAGE INTEGRASE-RELATED"/>
    <property type="match status" value="1"/>
</dbReference>
<dbReference type="Pfam" id="PF00589">
    <property type="entry name" value="Phage_integrase"/>
    <property type="match status" value="1"/>
</dbReference>
<evidence type="ECO:0000256" key="2">
    <source>
        <dbReference type="ARBA" id="ARBA00022908"/>
    </source>
</evidence>
<evidence type="ECO:0000313" key="8">
    <source>
        <dbReference type="EMBL" id="VWC37119.1"/>
    </source>
</evidence>
<evidence type="ECO:0000313" key="9">
    <source>
        <dbReference type="Proteomes" id="UP000494261"/>
    </source>
</evidence>
<dbReference type="PANTHER" id="PTHR30349:SF64">
    <property type="entry name" value="PROPHAGE INTEGRASE INTD-RELATED"/>
    <property type="match status" value="1"/>
</dbReference>
<dbReference type="Gene3D" id="1.10.443.10">
    <property type="entry name" value="Intergrase catalytic core"/>
    <property type="match status" value="1"/>
</dbReference>
<evidence type="ECO:0000256" key="1">
    <source>
        <dbReference type="ARBA" id="ARBA00008857"/>
    </source>
</evidence>
<dbReference type="Proteomes" id="UP000494261">
    <property type="component" value="Unassembled WGS sequence"/>
</dbReference>
<dbReference type="EMBL" id="CABVQC010000065">
    <property type="protein sequence ID" value="VWC37119.1"/>
    <property type="molecule type" value="Genomic_DNA"/>
</dbReference>
<dbReference type="InterPro" id="IPR002104">
    <property type="entry name" value="Integrase_catalytic"/>
</dbReference>
<dbReference type="InterPro" id="IPR050090">
    <property type="entry name" value="Tyrosine_recombinase_XerCD"/>
</dbReference>
<keyword evidence="4" id="KW-0233">DNA recombination</keyword>
<keyword evidence="2" id="KW-0229">DNA integration</keyword>
<name>A0A6P2RU53_9BURK</name>
<dbReference type="InterPro" id="IPR013762">
    <property type="entry name" value="Integrase-like_cat_sf"/>
</dbReference>
<evidence type="ECO:0000256" key="3">
    <source>
        <dbReference type="ARBA" id="ARBA00023125"/>
    </source>
</evidence>
<feature type="domain" description="Core-binding (CB)" evidence="7">
    <location>
        <begin position="42"/>
        <end position="144"/>
    </location>
</feature>
<protein>
    <submittedName>
        <fullName evidence="8">Tyrosine recombinase XerC</fullName>
    </submittedName>
</protein>
<evidence type="ECO:0000259" key="7">
    <source>
        <dbReference type="PROSITE" id="PS51900"/>
    </source>
</evidence>
<comment type="similarity">
    <text evidence="1">Belongs to the 'phage' integrase family.</text>
</comment>
<keyword evidence="3 5" id="KW-0238">DNA-binding</keyword>